<evidence type="ECO:0000313" key="3">
    <source>
        <dbReference type="Proteomes" id="UP000637267"/>
    </source>
</evidence>
<dbReference type="PANTHER" id="PTHR47515">
    <property type="entry name" value="LOW CALCIUM RESPONSE LOCUS PROTEIN T"/>
    <property type="match status" value="1"/>
</dbReference>
<dbReference type="SUPFAM" id="SSF53098">
    <property type="entry name" value="Ribonuclease H-like"/>
    <property type="match status" value="1"/>
</dbReference>
<dbReference type="EMBL" id="BMLX01000002">
    <property type="protein sequence ID" value="GGP20551.1"/>
    <property type="molecule type" value="Genomic_DNA"/>
</dbReference>
<proteinExistence type="predicted"/>
<accession>A0ABQ2P8I9</accession>
<comment type="caution">
    <text evidence="2">The sequence shown here is derived from an EMBL/GenBank/DDBJ whole genome shotgun (WGS) entry which is preliminary data.</text>
</comment>
<name>A0ABQ2P8I9_9NEIS</name>
<feature type="domain" description="HTH-like" evidence="1">
    <location>
        <begin position="47"/>
        <end position="99"/>
    </location>
</feature>
<dbReference type="Pfam" id="PF13276">
    <property type="entry name" value="HTH_21"/>
    <property type="match status" value="1"/>
</dbReference>
<keyword evidence="3" id="KW-1185">Reference proteome</keyword>
<sequence>MVAAPAKRELVRFMTGRGLSERQALRVARISASALRYQPRLDRNGPLREQILTLAHRHRRYGAGMIYLKLRQSGWVVNHKRVERLYGLAGLQVRRRKRKKVPMQDRQPLLRPETANQVWSMDFVFDRTGEGRVIKCLTIVDDATHESIAIVPATAQSNSTLYVEQPCLWWPRGYPDC</sequence>
<reference evidence="3" key="1">
    <citation type="journal article" date="2019" name="Int. J. Syst. Evol. Microbiol.">
        <title>The Global Catalogue of Microorganisms (GCM) 10K type strain sequencing project: providing services to taxonomists for standard genome sequencing and annotation.</title>
        <authorList>
            <consortium name="The Broad Institute Genomics Platform"/>
            <consortium name="The Broad Institute Genome Sequencing Center for Infectious Disease"/>
            <person name="Wu L."/>
            <person name="Ma J."/>
        </authorList>
    </citation>
    <scope>NUCLEOTIDE SEQUENCE [LARGE SCALE GENOMIC DNA]</scope>
    <source>
        <strain evidence="3">CGMCC 1.8859</strain>
    </source>
</reference>
<dbReference type="Proteomes" id="UP000637267">
    <property type="component" value="Unassembled WGS sequence"/>
</dbReference>
<organism evidence="2 3">
    <name type="scientific">Silvimonas iriomotensis</name>
    <dbReference type="NCBI Taxonomy" id="449662"/>
    <lineage>
        <taxon>Bacteria</taxon>
        <taxon>Pseudomonadati</taxon>
        <taxon>Pseudomonadota</taxon>
        <taxon>Betaproteobacteria</taxon>
        <taxon>Neisseriales</taxon>
        <taxon>Chitinibacteraceae</taxon>
        <taxon>Silvimonas</taxon>
    </lineage>
</organism>
<dbReference type="InterPro" id="IPR012337">
    <property type="entry name" value="RNaseH-like_sf"/>
</dbReference>
<gene>
    <name evidence="2" type="ORF">GCM10010970_15770</name>
</gene>
<dbReference type="PANTHER" id="PTHR47515:SF1">
    <property type="entry name" value="BLR2054 PROTEIN"/>
    <property type="match status" value="1"/>
</dbReference>
<protein>
    <recommendedName>
        <fullName evidence="1">HTH-like domain-containing protein</fullName>
    </recommendedName>
</protein>
<evidence type="ECO:0000259" key="1">
    <source>
        <dbReference type="Pfam" id="PF13276"/>
    </source>
</evidence>
<dbReference type="InterPro" id="IPR025948">
    <property type="entry name" value="HTH-like_dom"/>
</dbReference>
<evidence type="ECO:0000313" key="2">
    <source>
        <dbReference type="EMBL" id="GGP20551.1"/>
    </source>
</evidence>